<reference evidence="1 2" key="1">
    <citation type="submission" date="2021-11" db="EMBL/GenBank/DDBJ databases">
        <title>Seasonal and diel survey of microbial diversity of the Tyrrhenian coast.</title>
        <authorList>
            <person name="Gattoni G."/>
            <person name="Corral P."/>
        </authorList>
    </citation>
    <scope>NUCLEOTIDE SEQUENCE [LARGE SCALE GENOMIC DNA]</scope>
    <source>
        <strain evidence="1 2">Mr9</strain>
    </source>
</reference>
<gene>
    <name evidence="1" type="ORF">LLW17_03020</name>
</gene>
<evidence type="ECO:0000313" key="2">
    <source>
        <dbReference type="Proteomes" id="UP001197770"/>
    </source>
</evidence>
<protein>
    <submittedName>
        <fullName evidence="1">Type II toxin-antitoxin system RelE/ParE family toxin</fullName>
    </submittedName>
</protein>
<name>A0ABS8GNU5_9FLAO</name>
<dbReference type="InterPro" id="IPR035093">
    <property type="entry name" value="RelE/ParE_toxin_dom_sf"/>
</dbReference>
<keyword evidence="2" id="KW-1185">Reference proteome</keyword>
<dbReference type="InterPro" id="IPR009241">
    <property type="entry name" value="HigB-like"/>
</dbReference>
<dbReference type="SUPFAM" id="SSF143011">
    <property type="entry name" value="RelE-like"/>
    <property type="match status" value="1"/>
</dbReference>
<dbReference type="EMBL" id="JAJGMW010000003">
    <property type="protein sequence ID" value="MCC4211677.1"/>
    <property type="molecule type" value="Genomic_DNA"/>
</dbReference>
<organism evidence="1 2">
    <name type="scientific">Leeuwenhoekiella parthenopeia</name>
    <dbReference type="NCBI Taxonomy" id="2890320"/>
    <lineage>
        <taxon>Bacteria</taxon>
        <taxon>Pseudomonadati</taxon>
        <taxon>Bacteroidota</taxon>
        <taxon>Flavobacteriia</taxon>
        <taxon>Flavobacteriales</taxon>
        <taxon>Flavobacteriaceae</taxon>
        <taxon>Leeuwenhoekiella</taxon>
    </lineage>
</organism>
<accession>A0ABS8GNU5</accession>
<dbReference type="Pfam" id="PF05973">
    <property type="entry name" value="Gp49"/>
    <property type="match status" value="1"/>
</dbReference>
<sequence>MKFYLGQDEKVKQKIKYVFELIKQVDRVPEKFLKHLTGTNGLYEIRVAYQSNSYRIFCCFDDGKLVVLFNAFQKKTQKTPQKEIDTAERLMNAYFKIK</sequence>
<evidence type="ECO:0000313" key="1">
    <source>
        <dbReference type="EMBL" id="MCC4211677.1"/>
    </source>
</evidence>
<proteinExistence type="predicted"/>
<comment type="caution">
    <text evidence="1">The sequence shown here is derived from an EMBL/GenBank/DDBJ whole genome shotgun (WGS) entry which is preliminary data.</text>
</comment>
<dbReference type="Gene3D" id="3.30.2310.20">
    <property type="entry name" value="RelE-like"/>
    <property type="match status" value="1"/>
</dbReference>
<dbReference type="Proteomes" id="UP001197770">
    <property type="component" value="Unassembled WGS sequence"/>
</dbReference>